<dbReference type="Pfam" id="PF00069">
    <property type="entry name" value="Pkinase"/>
    <property type="match status" value="1"/>
</dbReference>
<evidence type="ECO:0000256" key="7">
    <source>
        <dbReference type="SAM" id="MobiDB-lite"/>
    </source>
</evidence>
<dbReference type="OrthoDB" id="1022360at2759"/>
<accession>L8H809</accession>
<dbReference type="PANTHER" id="PTHR48012:SF2">
    <property type="entry name" value="STERILE20-LIKE KINASE, ISOFORM B"/>
    <property type="match status" value="1"/>
</dbReference>
<evidence type="ECO:0000259" key="8">
    <source>
        <dbReference type="PROSITE" id="PS50011"/>
    </source>
</evidence>
<evidence type="ECO:0000256" key="3">
    <source>
        <dbReference type="ARBA" id="ARBA00022741"/>
    </source>
</evidence>
<sequence length="225" mass="25217">MAKRKTVIGTPFWMAPEVIQEIGYDYKADIWSLGITSIEMAEGDPPRPPPRLSEPEKWSREFNDFVAQCLTKNAADRPTADDLLKHPFLQKAKNTSLLAHLVDETMEGIAAAGGREAALGLDDESDSESEDDESGKNTSRKDSDDGDSDAYAGTTVISSQTIQAEKEKQFVPPYMQKKPAGEYDKYSVDELKQMLKDLDAKMEKEIEEVKQKYETQRKKFTSLIA</sequence>
<dbReference type="AlphaFoldDB" id="L8H809"/>
<feature type="domain" description="SARAH" evidence="9">
    <location>
        <begin position="180"/>
        <end position="225"/>
    </location>
</feature>
<dbReference type="RefSeq" id="XP_004346569.1">
    <property type="nucleotide sequence ID" value="XM_004346519.1"/>
</dbReference>
<dbReference type="InterPro" id="IPR011009">
    <property type="entry name" value="Kinase-like_dom_sf"/>
</dbReference>
<dbReference type="GO" id="GO:0005737">
    <property type="term" value="C:cytoplasm"/>
    <property type="evidence" value="ECO:0007669"/>
    <property type="project" value="TreeGrafter"/>
</dbReference>
<keyword evidence="5" id="KW-0067">ATP-binding</keyword>
<keyword evidence="1" id="KW-0723">Serine/threonine-protein kinase</keyword>
<dbReference type="Gene3D" id="4.10.170.10">
    <property type="entry name" value="p53-like tetramerisation domain"/>
    <property type="match status" value="1"/>
</dbReference>
<dbReference type="Proteomes" id="UP000011083">
    <property type="component" value="Unassembled WGS sequence"/>
</dbReference>
<keyword evidence="11" id="KW-1185">Reference proteome</keyword>
<dbReference type="InterPro" id="IPR024205">
    <property type="entry name" value="Mst1_2_SARAH_domain"/>
</dbReference>
<dbReference type="STRING" id="1257118.L8H809"/>
<keyword evidence="4 10" id="KW-0418">Kinase</keyword>
<proteinExistence type="predicted"/>
<dbReference type="PROSITE" id="PS50011">
    <property type="entry name" value="PROTEIN_KINASE_DOM"/>
    <property type="match status" value="1"/>
</dbReference>
<evidence type="ECO:0000256" key="2">
    <source>
        <dbReference type="ARBA" id="ARBA00022679"/>
    </source>
</evidence>
<evidence type="ECO:0000313" key="10">
    <source>
        <dbReference type="EMBL" id="ELR21624.1"/>
    </source>
</evidence>
<dbReference type="KEGG" id="acan:ACA1_229370"/>
<feature type="coiled-coil region" evidence="6">
    <location>
        <begin position="188"/>
        <end position="219"/>
    </location>
</feature>
<organism evidence="10 11">
    <name type="scientific">Acanthamoeba castellanii (strain ATCC 30010 / Neff)</name>
    <dbReference type="NCBI Taxonomy" id="1257118"/>
    <lineage>
        <taxon>Eukaryota</taxon>
        <taxon>Amoebozoa</taxon>
        <taxon>Discosea</taxon>
        <taxon>Longamoebia</taxon>
        <taxon>Centramoebida</taxon>
        <taxon>Acanthamoebidae</taxon>
        <taxon>Acanthamoeba</taxon>
    </lineage>
</organism>
<evidence type="ECO:0000313" key="11">
    <source>
        <dbReference type="Proteomes" id="UP000011083"/>
    </source>
</evidence>
<reference evidence="10 11" key="1">
    <citation type="journal article" date="2013" name="Genome Biol.">
        <title>Genome of Acanthamoeba castellanii highlights extensive lateral gene transfer and early evolution of tyrosine kinase signaling.</title>
        <authorList>
            <person name="Clarke M."/>
            <person name="Lohan A.J."/>
            <person name="Liu B."/>
            <person name="Lagkouvardos I."/>
            <person name="Roy S."/>
            <person name="Zafar N."/>
            <person name="Bertelli C."/>
            <person name="Schilde C."/>
            <person name="Kianianmomeni A."/>
            <person name="Burglin T.R."/>
            <person name="Frech C."/>
            <person name="Turcotte B."/>
            <person name="Kopec K.O."/>
            <person name="Synnott J.M."/>
            <person name="Choo C."/>
            <person name="Paponov I."/>
            <person name="Finkler A."/>
            <person name="Soon Heng Tan C."/>
            <person name="Hutchins A.P."/>
            <person name="Weinmeier T."/>
            <person name="Rattei T."/>
            <person name="Chu J.S."/>
            <person name="Gimenez G."/>
            <person name="Irimia M."/>
            <person name="Rigden D.J."/>
            <person name="Fitzpatrick D.A."/>
            <person name="Lorenzo-Morales J."/>
            <person name="Bateman A."/>
            <person name="Chiu C.H."/>
            <person name="Tang P."/>
            <person name="Hegemann P."/>
            <person name="Fromm H."/>
            <person name="Raoult D."/>
            <person name="Greub G."/>
            <person name="Miranda-Saavedra D."/>
            <person name="Chen N."/>
            <person name="Nash P."/>
            <person name="Ginger M.L."/>
            <person name="Horn M."/>
            <person name="Schaap P."/>
            <person name="Caler L."/>
            <person name="Loftus B."/>
        </authorList>
    </citation>
    <scope>NUCLEOTIDE SEQUENCE [LARGE SCALE GENOMIC DNA]</scope>
    <source>
        <strain evidence="10 11">Neff</strain>
    </source>
</reference>
<dbReference type="SUPFAM" id="SSF56112">
    <property type="entry name" value="Protein kinase-like (PK-like)"/>
    <property type="match status" value="1"/>
</dbReference>
<protein>
    <submittedName>
        <fullName evidence="10">Mitogen-activated protein kinase kinase kinase</fullName>
    </submittedName>
</protein>
<dbReference type="InterPro" id="IPR036674">
    <property type="entry name" value="p53_tetramer_sf"/>
</dbReference>
<dbReference type="InterPro" id="IPR000719">
    <property type="entry name" value="Prot_kinase_dom"/>
</dbReference>
<dbReference type="GO" id="GO:0005524">
    <property type="term" value="F:ATP binding"/>
    <property type="evidence" value="ECO:0007669"/>
    <property type="project" value="UniProtKB-KW"/>
</dbReference>
<dbReference type="Pfam" id="PF11629">
    <property type="entry name" value="Mst1_SARAH"/>
    <property type="match status" value="1"/>
</dbReference>
<feature type="compositionally biased region" description="Acidic residues" evidence="7">
    <location>
        <begin position="121"/>
        <end position="133"/>
    </location>
</feature>
<gene>
    <name evidence="10" type="ORF">ACA1_229370</name>
</gene>
<feature type="region of interest" description="Disordered" evidence="7">
    <location>
        <begin position="119"/>
        <end position="179"/>
    </location>
</feature>
<dbReference type="GO" id="GO:0004674">
    <property type="term" value="F:protein serine/threonine kinase activity"/>
    <property type="evidence" value="ECO:0007669"/>
    <property type="project" value="UniProtKB-KW"/>
</dbReference>
<dbReference type="Gene3D" id="1.10.510.10">
    <property type="entry name" value="Transferase(Phosphotransferase) domain 1"/>
    <property type="match status" value="1"/>
</dbReference>
<dbReference type="InterPro" id="IPR050629">
    <property type="entry name" value="STE20/SPS1-PAK"/>
</dbReference>
<evidence type="ECO:0000256" key="5">
    <source>
        <dbReference type="ARBA" id="ARBA00022840"/>
    </source>
</evidence>
<keyword evidence="6" id="KW-0175">Coiled coil</keyword>
<keyword evidence="3" id="KW-0547">Nucleotide-binding</keyword>
<feature type="domain" description="Protein kinase" evidence="8">
    <location>
        <begin position="1"/>
        <end position="89"/>
    </location>
</feature>
<dbReference type="GO" id="GO:0051262">
    <property type="term" value="P:protein tetramerization"/>
    <property type="evidence" value="ECO:0007669"/>
    <property type="project" value="InterPro"/>
</dbReference>
<dbReference type="PROSITE" id="PS50951">
    <property type="entry name" value="SARAH"/>
    <property type="match status" value="1"/>
</dbReference>
<name>L8H809_ACACF</name>
<dbReference type="SMART" id="SM00220">
    <property type="entry name" value="S_TKc"/>
    <property type="match status" value="1"/>
</dbReference>
<evidence type="ECO:0000256" key="1">
    <source>
        <dbReference type="ARBA" id="ARBA00022527"/>
    </source>
</evidence>
<evidence type="ECO:0000259" key="9">
    <source>
        <dbReference type="PROSITE" id="PS50951"/>
    </source>
</evidence>
<keyword evidence="2" id="KW-0808">Transferase</keyword>
<dbReference type="EMBL" id="KB007901">
    <property type="protein sequence ID" value="ELR21624.1"/>
    <property type="molecule type" value="Genomic_DNA"/>
</dbReference>
<evidence type="ECO:0000256" key="6">
    <source>
        <dbReference type="SAM" id="Coils"/>
    </source>
</evidence>
<dbReference type="GO" id="GO:0007165">
    <property type="term" value="P:signal transduction"/>
    <property type="evidence" value="ECO:0007669"/>
    <property type="project" value="InterPro"/>
</dbReference>
<dbReference type="PANTHER" id="PTHR48012">
    <property type="entry name" value="STERILE20-LIKE KINASE, ISOFORM B-RELATED"/>
    <property type="match status" value="1"/>
</dbReference>
<dbReference type="InterPro" id="IPR011524">
    <property type="entry name" value="SARAH_dom"/>
</dbReference>
<evidence type="ECO:0000256" key="4">
    <source>
        <dbReference type="ARBA" id="ARBA00022777"/>
    </source>
</evidence>
<dbReference type="GeneID" id="14922529"/>
<dbReference type="VEuPathDB" id="AmoebaDB:ACA1_229370"/>